<dbReference type="InterPro" id="IPR001387">
    <property type="entry name" value="Cro/C1-type_HTH"/>
</dbReference>
<dbReference type="GO" id="GO:0003677">
    <property type="term" value="F:DNA binding"/>
    <property type="evidence" value="ECO:0007669"/>
    <property type="project" value="InterPro"/>
</dbReference>
<feature type="domain" description="HTH cro/C1-type" evidence="2">
    <location>
        <begin position="10"/>
        <end position="69"/>
    </location>
</feature>
<feature type="coiled-coil region" evidence="1">
    <location>
        <begin position="88"/>
        <end position="122"/>
    </location>
</feature>
<comment type="caution">
    <text evidence="3">The sequence shown here is derived from an EMBL/GenBank/DDBJ whole genome shotgun (WGS) entry which is preliminary data.</text>
</comment>
<reference evidence="3 4" key="1">
    <citation type="journal article" date="2020" name="J. Appl. Phycol.">
        <title>Morphological changes and genome evolution in Raphidiopsis raciborskii CS-506 after 23 years in culture.</title>
        <authorList>
            <person name="Willis A."/>
            <person name="Bent S.J."/>
            <person name="Jameson I.D."/>
        </authorList>
    </citation>
    <scope>NUCLEOTIDE SEQUENCE [LARGE SCALE GENOMIC DNA]</scope>
    <source>
        <strain evidence="3 4">CS-506_A</strain>
    </source>
</reference>
<dbReference type="Proteomes" id="UP000538075">
    <property type="component" value="Unassembled WGS sequence"/>
</dbReference>
<evidence type="ECO:0000256" key="1">
    <source>
        <dbReference type="SAM" id="Coils"/>
    </source>
</evidence>
<gene>
    <name evidence="3" type="ORF">FHK98_07465</name>
</gene>
<evidence type="ECO:0000259" key="2">
    <source>
        <dbReference type="Pfam" id="PF13443"/>
    </source>
</evidence>
<name>A0A838WFS6_9CYAN</name>
<dbReference type="SUPFAM" id="SSF103657">
    <property type="entry name" value="BAR/IMD domain-like"/>
    <property type="match status" value="1"/>
</dbReference>
<dbReference type="Gene3D" id="1.10.260.40">
    <property type="entry name" value="lambda repressor-like DNA-binding domains"/>
    <property type="match status" value="1"/>
</dbReference>
<dbReference type="Pfam" id="PF13443">
    <property type="entry name" value="HTH_26"/>
    <property type="match status" value="1"/>
</dbReference>
<evidence type="ECO:0000313" key="4">
    <source>
        <dbReference type="Proteomes" id="UP000538075"/>
    </source>
</evidence>
<dbReference type="EMBL" id="VDFG01000472">
    <property type="protein sequence ID" value="MBA4465518.1"/>
    <property type="molecule type" value="Genomic_DNA"/>
</dbReference>
<dbReference type="InterPro" id="IPR027267">
    <property type="entry name" value="AH/BAR_dom_sf"/>
</dbReference>
<evidence type="ECO:0000313" key="3">
    <source>
        <dbReference type="EMBL" id="MBA4465518.1"/>
    </source>
</evidence>
<protein>
    <submittedName>
        <fullName evidence="3">Helix-turn-helix domain-containing protein</fullName>
    </submittedName>
</protein>
<keyword evidence="1" id="KW-0175">Coiled coil</keyword>
<proteinExistence type="predicted"/>
<accession>A0A838WFS6</accession>
<dbReference type="InterPro" id="IPR010982">
    <property type="entry name" value="Lambda_DNA-bd_dom_sf"/>
</dbReference>
<organism evidence="3 4">
    <name type="scientific">Cylindrospermopsis raciborskii CS-506_A</name>
    <dbReference type="NCBI Taxonomy" id="2585140"/>
    <lineage>
        <taxon>Bacteria</taxon>
        <taxon>Bacillati</taxon>
        <taxon>Cyanobacteriota</taxon>
        <taxon>Cyanophyceae</taxon>
        <taxon>Nostocales</taxon>
        <taxon>Aphanizomenonaceae</taxon>
        <taxon>Cylindrospermopsis</taxon>
    </lineage>
</organism>
<sequence length="218" mass="24752">MSCTDFTPELRILMGKAGISSFKDLGRTAAISERQILRLRRGCISGIKLNVLQNLSATLGVSLNQLVEIFSDPRHQMETKQLDSDLTRQQLVQIQQEYERSLVKLEQQREVLEKEFQQNTLQIIESLLLFFPTAAHKVRANPQLEAIKILPLVEKPLEKLLSTWGIQAIASVGAEVPYDPQYQELLQGTAGIGESVKVVYIGYRQRDKLLYRAKVSRM</sequence>
<dbReference type="AlphaFoldDB" id="A0A838WFS6"/>